<feature type="transmembrane region" description="Helical" evidence="10">
    <location>
        <begin position="12"/>
        <end position="33"/>
    </location>
</feature>
<reference evidence="12 13" key="1">
    <citation type="submission" date="2015-03" db="EMBL/GenBank/DDBJ databases">
        <title>Luteipulveratus halotolerans sp. nov., a novel actinobacterium (Dermacoccaceae) from Sarawak, Malaysia.</title>
        <authorList>
            <person name="Juboi H."/>
            <person name="Basik A."/>
            <person name="Shamsul S.S."/>
            <person name="Arnold P."/>
            <person name="Schmitt E.K."/>
            <person name="Sanglier J.-J."/>
            <person name="Yeo T."/>
        </authorList>
    </citation>
    <scope>NUCLEOTIDE SEQUENCE [LARGE SCALE GENOMIC DNA]</scope>
    <source>
        <strain evidence="12 13">MN07-A0370</strain>
    </source>
</reference>
<comment type="catalytic activity">
    <reaction evidence="1">
        <text>ATP + protein L-histidine = ADP + protein N-phospho-L-histidine.</text>
        <dbReference type="EC" id="2.7.13.3"/>
    </reaction>
</comment>
<protein>
    <recommendedName>
        <fullName evidence="3">histidine kinase</fullName>
        <ecNumber evidence="3">2.7.13.3</ecNumber>
    </recommendedName>
</protein>
<evidence type="ECO:0000313" key="12">
    <source>
        <dbReference type="EMBL" id="AKU16184.1"/>
    </source>
</evidence>
<dbReference type="CDD" id="cd00082">
    <property type="entry name" value="HisKA"/>
    <property type="match status" value="1"/>
</dbReference>
<evidence type="ECO:0000256" key="1">
    <source>
        <dbReference type="ARBA" id="ARBA00000085"/>
    </source>
</evidence>
<dbReference type="Pfam" id="PF02518">
    <property type="entry name" value="HATPase_c"/>
    <property type="match status" value="1"/>
</dbReference>
<dbReference type="InterPro" id="IPR050980">
    <property type="entry name" value="2C_sensor_his_kinase"/>
</dbReference>
<dbReference type="Gene3D" id="1.10.287.130">
    <property type="match status" value="1"/>
</dbReference>
<dbReference type="GO" id="GO:0000155">
    <property type="term" value="F:phosphorelay sensor kinase activity"/>
    <property type="evidence" value="ECO:0007669"/>
    <property type="project" value="InterPro"/>
</dbReference>
<dbReference type="Proteomes" id="UP000066480">
    <property type="component" value="Chromosome"/>
</dbReference>
<evidence type="ECO:0000259" key="11">
    <source>
        <dbReference type="PROSITE" id="PS50109"/>
    </source>
</evidence>
<dbReference type="PRINTS" id="PR00344">
    <property type="entry name" value="BCTRLSENSOR"/>
</dbReference>
<evidence type="ECO:0000256" key="9">
    <source>
        <dbReference type="ARBA" id="ARBA00023026"/>
    </source>
</evidence>
<dbReference type="InterPro" id="IPR003594">
    <property type="entry name" value="HATPase_dom"/>
</dbReference>
<dbReference type="SMART" id="SM00388">
    <property type="entry name" value="HisKA"/>
    <property type="match status" value="1"/>
</dbReference>
<dbReference type="GO" id="GO:0005886">
    <property type="term" value="C:plasma membrane"/>
    <property type="evidence" value="ECO:0007669"/>
    <property type="project" value="UniProtKB-SubCell"/>
</dbReference>
<comment type="subcellular location">
    <subcellularLocation>
        <location evidence="2">Cell membrane</location>
        <topology evidence="2">Multi-pass membrane protein</topology>
    </subcellularLocation>
</comment>
<proteinExistence type="predicted"/>
<dbReference type="SUPFAM" id="SSF47384">
    <property type="entry name" value="Homodimeric domain of signal transducing histidine kinase"/>
    <property type="match status" value="1"/>
</dbReference>
<dbReference type="KEGG" id="lmoi:VV02_10445"/>
<dbReference type="RefSeq" id="WP_052591480.1">
    <property type="nucleotide sequence ID" value="NZ_CP011112.1"/>
</dbReference>
<evidence type="ECO:0000256" key="4">
    <source>
        <dbReference type="ARBA" id="ARBA00022475"/>
    </source>
</evidence>
<keyword evidence="10" id="KW-0812">Transmembrane</keyword>
<dbReference type="Gene3D" id="3.30.565.10">
    <property type="entry name" value="Histidine kinase-like ATPase, C-terminal domain"/>
    <property type="match status" value="1"/>
</dbReference>
<evidence type="ECO:0000256" key="2">
    <source>
        <dbReference type="ARBA" id="ARBA00004651"/>
    </source>
</evidence>
<dbReference type="EMBL" id="CP011112">
    <property type="protein sequence ID" value="AKU16184.1"/>
    <property type="molecule type" value="Genomic_DNA"/>
</dbReference>
<keyword evidence="10" id="KW-1133">Transmembrane helix</keyword>
<dbReference type="InterPro" id="IPR005467">
    <property type="entry name" value="His_kinase_dom"/>
</dbReference>
<feature type="domain" description="Histidine kinase" evidence="11">
    <location>
        <begin position="133"/>
        <end position="317"/>
    </location>
</feature>
<evidence type="ECO:0000256" key="6">
    <source>
        <dbReference type="ARBA" id="ARBA00022679"/>
    </source>
</evidence>
<dbReference type="InterPro" id="IPR004358">
    <property type="entry name" value="Sig_transdc_His_kin-like_C"/>
</dbReference>
<dbReference type="PROSITE" id="PS50109">
    <property type="entry name" value="HIS_KIN"/>
    <property type="match status" value="1"/>
</dbReference>
<gene>
    <name evidence="12" type="ORF">VV02_10445</name>
</gene>
<dbReference type="STRING" id="571913.VV02_10445"/>
<keyword evidence="10" id="KW-0472">Membrane</keyword>
<evidence type="ECO:0000256" key="3">
    <source>
        <dbReference type="ARBA" id="ARBA00012438"/>
    </source>
</evidence>
<evidence type="ECO:0000256" key="7">
    <source>
        <dbReference type="ARBA" id="ARBA00022777"/>
    </source>
</evidence>
<keyword evidence="4" id="KW-1003">Cell membrane</keyword>
<evidence type="ECO:0000256" key="5">
    <source>
        <dbReference type="ARBA" id="ARBA00022553"/>
    </source>
</evidence>
<feature type="transmembrane region" description="Helical" evidence="10">
    <location>
        <begin position="45"/>
        <end position="68"/>
    </location>
</feature>
<keyword evidence="13" id="KW-1185">Reference proteome</keyword>
<keyword evidence="8" id="KW-0902">Two-component regulatory system</keyword>
<name>A0A0K1JHJ8_9MICO</name>
<dbReference type="SMART" id="SM00387">
    <property type="entry name" value="HATPase_c"/>
    <property type="match status" value="1"/>
</dbReference>
<dbReference type="SUPFAM" id="SSF55874">
    <property type="entry name" value="ATPase domain of HSP90 chaperone/DNA topoisomerase II/histidine kinase"/>
    <property type="match status" value="1"/>
</dbReference>
<dbReference type="InterPro" id="IPR036097">
    <property type="entry name" value="HisK_dim/P_sf"/>
</dbReference>
<dbReference type="PANTHER" id="PTHR44936:SF9">
    <property type="entry name" value="SENSOR PROTEIN CREC"/>
    <property type="match status" value="1"/>
</dbReference>
<dbReference type="Pfam" id="PF00512">
    <property type="entry name" value="HisKA"/>
    <property type="match status" value="1"/>
</dbReference>
<keyword evidence="7 12" id="KW-0418">Kinase</keyword>
<keyword evidence="6" id="KW-0808">Transferase</keyword>
<dbReference type="InterPro" id="IPR003661">
    <property type="entry name" value="HisK_dim/P_dom"/>
</dbReference>
<evidence type="ECO:0000256" key="8">
    <source>
        <dbReference type="ARBA" id="ARBA00023012"/>
    </source>
</evidence>
<dbReference type="InterPro" id="IPR036890">
    <property type="entry name" value="HATPase_C_sf"/>
</dbReference>
<dbReference type="PANTHER" id="PTHR44936">
    <property type="entry name" value="SENSOR PROTEIN CREC"/>
    <property type="match status" value="1"/>
</dbReference>
<keyword evidence="5" id="KW-0597">Phosphoprotein</keyword>
<sequence length="338" mass="36680">MGLRSRLVRATLLTVVVAVLIITLPVLVIVLWRGLALNGSSVDTAVWRLVGLLVLMSAIALVVATVMARRNADLVASPMTELAERAADLGARRPQFQALKTEIAEIDKVAEVLQRRATDVARQLANERDFASDASHQLRTPLTALLIRLEEISLSDDPVTMREEAHICIDQVERLTRVVDDLLRRSRATPAEEVPEVSLDSVLASLQLEWLPAFQQARRSVKVSGQRDLRVLANPDHLAQIISTLLENSLKHGDGRVEVNARRSGPSVVLEVTDEGRGIDPSIAARIFERRVTTGGTGLGLALARDLAQSNGGRLELLGIHPPQFALFLSEAPGSGSA</sequence>
<keyword evidence="9" id="KW-0843">Virulence</keyword>
<evidence type="ECO:0000256" key="10">
    <source>
        <dbReference type="SAM" id="Phobius"/>
    </source>
</evidence>
<accession>A0A0K1JHJ8</accession>
<organism evidence="12 13">
    <name type="scientific">Luteipulveratus mongoliensis</name>
    <dbReference type="NCBI Taxonomy" id="571913"/>
    <lineage>
        <taxon>Bacteria</taxon>
        <taxon>Bacillati</taxon>
        <taxon>Actinomycetota</taxon>
        <taxon>Actinomycetes</taxon>
        <taxon>Micrococcales</taxon>
        <taxon>Dermacoccaceae</taxon>
        <taxon>Luteipulveratus</taxon>
    </lineage>
</organism>
<dbReference type="EC" id="2.7.13.3" evidence="3"/>
<evidence type="ECO:0000313" key="13">
    <source>
        <dbReference type="Proteomes" id="UP000066480"/>
    </source>
</evidence>
<dbReference type="AlphaFoldDB" id="A0A0K1JHJ8"/>